<evidence type="ECO:0000313" key="8">
    <source>
        <dbReference type="Proteomes" id="UP000037727"/>
    </source>
</evidence>
<keyword evidence="3" id="KW-0813">Transport</keyword>
<dbReference type="InterPro" id="IPR000914">
    <property type="entry name" value="SBP_5_dom"/>
</dbReference>
<comment type="caution">
    <text evidence="7">The sequence shown here is derived from an EMBL/GenBank/DDBJ whole genome shotgun (WGS) entry which is preliminary data.</text>
</comment>
<feature type="signal peptide" evidence="5">
    <location>
        <begin position="1"/>
        <end position="26"/>
    </location>
</feature>
<keyword evidence="8" id="KW-1185">Reference proteome</keyword>
<dbReference type="CDD" id="cd08504">
    <property type="entry name" value="PBP2_OppA"/>
    <property type="match status" value="1"/>
</dbReference>
<comment type="similarity">
    <text evidence="2">Belongs to the bacterial solute-binding protein 5 family.</text>
</comment>
<dbReference type="InterPro" id="IPR023765">
    <property type="entry name" value="SBP_5_CS"/>
</dbReference>
<dbReference type="Pfam" id="PF00496">
    <property type="entry name" value="SBP_bac_5"/>
    <property type="match status" value="1"/>
</dbReference>
<evidence type="ECO:0000313" key="7">
    <source>
        <dbReference type="EMBL" id="KOY63143.1"/>
    </source>
</evidence>
<dbReference type="Gene3D" id="3.40.190.10">
    <property type="entry name" value="Periplasmic binding protein-like II"/>
    <property type="match status" value="1"/>
</dbReference>
<evidence type="ECO:0000256" key="1">
    <source>
        <dbReference type="ARBA" id="ARBA00004196"/>
    </source>
</evidence>
<evidence type="ECO:0000256" key="2">
    <source>
        <dbReference type="ARBA" id="ARBA00005695"/>
    </source>
</evidence>
<reference evidence="7 8" key="1">
    <citation type="submission" date="2015-09" db="EMBL/GenBank/DDBJ databases">
        <title>Draft genome sequence and assembly of Photorhabdus sp. VMG, a bacterial symbiont associated with Heterorhabditis zealandica.</title>
        <authorList>
            <person name="Naidoo S."/>
            <person name="Featherston J."/>
            <person name="Mothupi B."/>
            <person name="Gray V.M."/>
        </authorList>
    </citation>
    <scope>NUCLEOTIDE SEQUENCE [LARGE SCALE GENOMIC DNA]</scope>
    <source>
        <strain evidence="7 8">VMG</strain>
    </source>
</reference>
<comment type="subcellular location">
    <subcellularLocation>
        <location evidence="1">Cell envelope</location>
    </subcellularLocation>
</comment>
<evidence type="ECO:0000256" key="4">
    <source>
        <dbReference type="ARBA" id="ARBA00022729"/>
    </source>
</evidence>
<evidence type="ECO:0000259" key="6">
    <source>
        <dbReference type="Pfam" id="PF00496"/>
    </source>
</evidence>
<gene>
    <name evidence="7" type="ORF">AM629_04330</name>
</gene>
<name>A0ABR5KF22_9GAMM</name>
<proteinExistence type="inferred from homology"/>
<dbReference type="PANTHER" id="PTHR30290:SF10">
    <property type="entry name" value="PERIPLASMIC OLIGOPEPTIDE-BINDING PROTEIN-RELATED"/>
    <property type="match status" value="1"/>
</dbReference>
<sequence>MMMKKAIKNISLFTGIIIGSLTLSHAAIIPPDTQLAINQEIVRNNGSEPASLDVHKVESDVEFDIINDFFSGLISIDHDGKLSPNLAARWEIKDNKIWVFHLKEGIKWSDGSPITAHDVVFSWRRLIDPQIASPYGSYIENMHIVNARDILAGKKKTEELGVKALDNLTVEVTLEQPLSYFLQMLAHPVMVPISQKAVERYGEKWTQPNVFVGSGPFKLSEWIVNEKIVGVRNQQYWDNEHTVINKVTYLAITSATAAVSRYLSGEIDITKSIPSVLFDSLKTKLGNQVHISPTLGVYYYGFNTQKAPFNDVRVRQALNLALDKDIIANKVLGQGQKAAYNHTPQNTSGIDLKQPDYASWTLPKKIKQARQLLNEAGYNRSNPLKFNLLYNTSEDHKRIAIAVSSMWKKNLGVDAILLNQEWKTMLDTMHQGNFDVVRYAWMADYDHPASFLNNFVTNSSNNTSLYSNDIYDDLIQKAKATNDPTYFQQAEDILAKDIPAIPIYHYVSAKLVKSYIGGYYTSPLGFISSKDLYVIKH</sequence>
<evidence type="ECO:0000256" key="5">
    <source>
        <dbReference type="SAM" id="SignalP"/>
    </source>
</evidence>
<keyword evidence="4 5" id="KW-0732">Signal</keyword>
<evidence type="ECO:0000256" key="3">
    <source>
        <dbReference type="ARBA" id="ARBA00022448"/>
    </source>
</evidence>
<dbReference type="Gene3D" id="3.90.76.10">
    <property type="entry name" value="Dipeptide-binding Protein, Domain 1"/>
    <property type="match status" value="1"/>
</dbReference>
<protein>
    <submittedName>
        <fullName evidence="7">Peptide ABC transporter substrate-binding protein</fullName>
    </submittedName>
</protein>
<organism evidence="7 8">
    <name type="scientific">Photorhabdus heterorhabditis</name>
    <dbReference type="NCBI Taxonomy" id="880156"/>
    <lineage>
        <taxon>Bacteria</taxon>
        <taxon>Pseudomonadati</taxon>
        <taxon>Pseudomonadota</taxon>
        <taxon>Gammaproteobacteria</taxon>
        <taxon>Enterobacterales</taxon>
        <taxon>Morganellaceae</taxon>
        <taxon>Photorhabdus</taxon>
    </lineage>
</organism>
<dbReference type="Gene3D" id="3.10.105.10">
    <property type="entry name" value="Dipeptide-binding Protein, Domain 3"/>
    <property type="match status" value="1"/>
</dbReference>
<dbReference type="Proteomes" id="UP000037727">
    <property type="component" value="Unassembled WGS sequence"/>
</dbReference>
<dbReference type="InterPro" id="IPR030678">
    <property type="entry name" value="Peptide/Ni-bd"/>
</dbReference>
<dbReference type="PANTHER" id="PTHR30290">
    <property type="entry name" value="PERIPLASMIC BINDING COMPONENT OF ABC TRANSPORTER"/>
    <property type="match status" value="1"/>
</dbReference>
<dbReference type="PROSITE" id="PS01040">
    <property type="entry name" value="SBP_BACTERIAL_5"/>
    <property type="match status" value="1"/>
</dbReference>
<dbReference type="SUPFAM" id="SSF53850">
    <property type="entry name" value="Periplasmic binding protein-like II"/>
    <property type="match status" value="1"/>
</dbReference>
<dbReference type="InterPro" id="IPR039424">
    <property type="entry name" value="SBP_5"/>
</dbReference>
<feature type="domain" description="Solute-binding protein family 5" evidence="6">
    <location>
        <begin position="81"/>
        <end position="462"/>
    </location>
</feature>
<feature type="chain" id="PRO_5046147705" evidence="5">
    <location>
        <begin position="27"/>
        <end position="537"/>
    </location>
</feature>
<accession>A0ABR5KF22</accession>
<dbReference type="PIRSF" id="PIRSF002741">
    <property type="entry name" value="MppA"/>
    <property type="match status" value="1"/>
</dbReference>
<dbReference type="EMBL" id="LJCS01000007">
    <property type="protein sequence ID" value="KOY63143.1"/>
    <property type="molecule type" value="Genomic_DNA"/>
</dbReference>